<dbReference type="GO" id="GO:0006754">
    <property type="term" value="P:ATP biosynthetic process"/>
    <property type="evidence" value="ECO:0007669"/>
    <property type="project" value="TreeGrafter"/>
</dbReference>
<dbReference type="EMBL" id="JTDK01000001">
    <property type="protein sequence ID" value="KHK99833.1"/>
    <property type="molecule type" value="Genomic_DNA"/>
</dbReference>
<dbReference type="GO" id="GO:0006167">
    <property type="term" value="P:AMP biosynthetic process"/>
    <property type="evidence" value="ECO:0007669"/>
    <property type="project" value="TreeGrafter"/>
</dbReference>
<dbReference type="AlphaFoldDB" id="A0A0B2A8G9"/>
<evidence type="ECO:0000259" key="2">
    <source>
        <dbReference type="PROSITE" id="PS51462"/>
    </source>
</evidence>
<dbReference type="OrthoDB" id="954553at2"/>
<dbReference type="InterPro" id="IPR000086">
    <property type="entry name" value="NUDIX_hydrolase_dom"/>
</dbReference>
<dbReference type="PANTHER" id="PTHR21340:SF7">
    <property type="entry name" value="NUDIX HYDROLASE DOMAIN-CONTAINING PROTEIN"/>
    <property type="match status" value="1"/>
</dbReference>
<dbReference type="PANTHER" id="PTHR21340">
    <property type="entry name" value="DIADENOSINE 5,5-P1,P4-TETRAPHOSPHATE PYROPHOSPHOHYDROLASE MUTT"/>
    <property type="match status" value="1"/>
</dbReference>
<dbReference type="Pfam" id="PF00293">
    <property type="entry name" value="NUDIX"/>
    <property type="match status" value="1"/>
</dbReference>
<dbReference type="InterPro" id="IPR020084">
    <property type="entry name" value="NUDIX_hydrolase_CS"/>
</dbReference>
<dbReference type="Proteomes" id="UP000031030">
    <property type="component" value="Unassembled WGS sequence"/>
</dbReference>
<evidence type="ECO:0000313" key="3">
    <source>
        <dbReference type="EMBL" id="KHK99833.1"/>
    </source>
</evidence>
<dbReference type="GO" id="GO:0004081">
    <property type="term" value="F:bis(5'-nucleosyl)-tetraphosphatase (asymmetrical) activity"/>
    <property type="evidence" value="ECO:0007669"/>
    <property type="project" value="TreeGrafter"/>
</dbReference>
<proteinExistence type="predicted"/>
<dbReference type="Gene3D" id="3.90.79.10">
    <property type="entry name" value="Nucleoside Triphosphate Pyrophosphohydrolase"/>
    <property type="match status" value="1"/>
</dbReference>
<keyword evidence="4" id="KW-1185">Reference proteome</keyword>
<evidence type="ECO:0000256" key="1">
    <source>
        <dbReference type="ARBA" id="ARBA00022801"/>
    </source>
</evidence>
<dbReference type="InterPro" id="IPR051325">
    <property type="entry name" value="Nudix_hydrolase_domain"/>
</dbReference>
<evidence type="ECO:0000313" key="4">
    <source>
        <dbReference type="Proteomes" id="UP000031030"/>
    </source>
</evidence>
<comment type="caution">
    <text evidence="3">The sequence shown here is derived from an EMBL/GenBank/DDBJ whole genome shotgun (WGS) entry which is preliminary data.</text>
</comment>
<dbReference type="PROSITE" id="PS51462">
    <property type="entry name" value="NUDIX"/>
    <property type="match status" value="1"/>
</dbReference>
<organism evidence="3 4">
    <name type="scientific">Microbacterium mangrovi</name>
    <dbReference type="NCBI Taxonomy" id="1348253"/>
    <lineage>
        <taxon>Bacteria</taxon>
        <taxon>Bacillati</taxon>
        <taxon>Actinomycetota</taxon>
        <taxon>Actinomycetes</taxon>
        <taxon>Micrococcales</taxon>
        <taxon>Microbacteriaceae</taxon>
        <taxon>Microbacterium</taxon>
    </lineage>
</organism>
<dbReference type="PROSITE" id="PS00893">
    <property type="entry name" value="NUDIX_BOX"/>
    <property type="match status" value="1"/>
</dbReference>
<keyword evidence="1" id="KW-0378">Hydrolase</keyword>
<dbReference type="RefSeq" id="WP_039394115.1">
    <property type="nucleotide sequence ID" value="NZ_JTDK01000001.1"/>
</dbReference>
<name>A0A0B2A8G9_9MICO</name>
<protein>
    <submittedName>
        <fullName evidence="3">DNA mismatch repair protein MutT</fullName>
    </submittedName>
</protein>
<accession>A0A0B2A8G9</accession>
<dbReference type="InterPro" id="IPR015797">
    <property type="entry name" value="NUDIX_hydrolase-like_dom_sf"/>
</dbReference>
<dbReference type="SUPFAM" id="SSF55811">
    <property type="entry name" value="Nudix"/>
    <property type="match status" value="1"/>
</dbReference>
<feature type="domain" description="Nudix hydrolase" evidence="2">
    <location>
        <begin position="1"/>
        <end position="150"/>
    </location>
</feature>
<reference evidence="3 4" key="1">
    <citation type="submission" date="2014-11" db="EMBL/GenBank/DDBJ databases">
        <title>Genome sequence of Microbacterium mangrovi MUSC 115(T).</title>
        <authorList>
            <person name="Lee L.-H."/>
        </authorList>
    </citation>
    <scope>NUCLEOTIDE SEQUENCE [LARGE SCALE GENOMIC DNA]</scope>
    <source>
        <strain evidence="3 4">MUSC 115</strain>
    </source>
</reference>
<sequence length="156" mass="17204">MVTTSAGILLYRTEPEHEVLIAHMGGPFWSRKDAGAWSIPKGELDPQEQAYEGALREFREELGVEPPAGPYVELGTFRVTSSKLLVVFAAEAPEFVAAGFSFGEFELEWPPRSGRIQLFPEVDRAEWTPLDAARERLVKGQHPVLDALAARLDAAA</sequence>
<dbReference type="STRING" id="1348253.LK09_00360"/>
<gene>
    <name evidence="3" type="ORF">LK09_00360</name>
</gene>